<evidence type="ECO:0000313" key="2">
    <source>
        <dbReference type="EMBL" id="ANF87844.1"/>
    </source>
</evidence>
<feature type="compositionally biased region" description="Basic and acidic residues" evidence="1">
    <location>
        <begin position="30"/>
        <end position="40"/>
    </location>
</feature>
<accession>A0A172Z5S7</accession>
<dbReference type="EMBL" id="CP015600">
    <property type="protein sequence ID" value="ANF87844.1"/>
    <property type="molecule type" value="Genomic_DNA"/>
</dbReference>
<dbReference type="AlphaFoldDB" id="A0A172Z5S7"/>
<organism evidence="2 3">
    <name type="scientific">Pseudomonas antarctica</name>
    <dbReference type="NCBI Taxonomy" id="219572"/>
    <lineage>
        <taxon>Bacteria</taxon>
        <taxon>Pseudomonadati</taxon>
        <taxon>Pseudomonadota</taxon>
        <taxon>Gammaproteobacteria</taxon>
        <taxon>Pseudomonadales</taxon>
        <taxon>Pseudomonadaceae</taxon>
        <taxon>Pseudomonas</taxon>
    </lineage>
</organism>
<name>A0A172Z5S7_9PSED</name>
<evidence type="ECO:0008006" key="4">
    <source>
        <dbReference type="Google" id="ProtNLM"/>
    </source>
</evidence>
<proteinExistence type="predicted"/>
<evidence type="ECO:0000256" key="1">
    <source>
        <dbReference type="SAM" id="MobiDB-lite"/>
    </source>
</evidence>
<dbReference type="PATRIC" id="fig|219572.3.peg.4617"/>
<protein>
    <recommendedName>
        <fullName evidence="4">Type III secretion effector protein</fullName>
    </recommendedName>
</protein>
<dbReference type="RefSeq" id="WP_064453772.1">
    <property type="nucleotide sequence ID" value="NZ_CP015600.1"/>
</dbReference>
<dbReference type="Proteomes" id="UP000077829">
    <property type="component" value="Chromosome"/>
</dbReference>
<dbReference type="KEGG" id="panr:A7J50_4492"/>
<evidence type="ECO:0000313" key="3">
    <source>
        <dbReference type="Proteomes" id="UP000077829"/>
    </source>
</evidence>
<feature type="region of interest" description="Disordered" evidence="1">
    <location>
        <begin position="1"/>
        <end position="40"/>
    </location>
</feature>
<feature type="compositionally biased region" description="Gly residues" evidence="1">
    <location>
        <begin position="9"/>
        <end position="25"/>
    </location>
</feature>
<feature type="region of interest" description="Disordered" evidence="1">
    <location>
        <begin position="112"/>
        <end position="183"/>
    </location>
</feature>
<gene>
    <name evidence="2" type="ORF">A7J50_4492</name>
</gene>
<sequence>MWNSSVPGHGAGGVRYDVGGAGQHLGGVSRSEDKKDDVDANKDVVGKLLRELDDAEKTSKSQTVKDLRDKLNEQRKALGDEKFKEILEQLKKEIFEDWLTRMKRLFPDLFPEEAIPSPAPSPKPSPGGGGGGGRVNPKNFGSVESMSNKPFTKGANFTDYKPDNSNPAKKPGMGRETGNIWSGFKQGPDGNCITVSAIKSAMMKFGQKPTDVFKDVKASGDGYDVQMRDGFQLHLSKGQLQQAAQQARFMGDDPAMMTDANFMYAASAMRAYMEGNNGQGYGNDHNARRSYMDALVSLNDGEHANEGLDRLGLKGLYRQTTSDELASGALGVVNYGGHSMAVIGGQIELWGGRGGRPQREDHGEAYAFI</sequence>
<reference evidence="2 3" key="1">
    <citation type="submission" date="2016-05" db="EMBL/GenBank/DDBJ databases">
        <title>Complete genome sequence of Pseudomonas antarctica PAMC 27494.</title>
        <authorList>
            <person name="Lee J."/>
        </authorList>
    </citation>
    <scope>NUCLEOTIDE SEQUENCE [LARGE SCALE GENOMIC DNA]</scope>
    <source>
        <strain evidence="2 3">PAMC 27494</strain>
    </source>
</reference>